<reference evidence="8 9" key="1">
    <citation type="journal article" date="2019" name="Mar. Drugs">
        <title>Comparative Genomics and CAZyme Genome Repertoires of Marine Zobellia amurskyensis KMM 3526(T) and Zobellia laminariae KMM 3676(T).</title>
        <authorList>
            <person name="Chernysheva N."/>
            <person name="Bystritskaya E."/>
            <person name="Stenkova A."/>
            <person name="Golovkin I."/>
            <person name="Nedashkovskaya O."/>
            <person name="Isaeva M."/>
        </authorList>
    </citation>
    <scope>NUCLEOTIDE SEQUENCE [LARGE SCALE GENOMIC DNA]</scope>
    <source>
        <strain evidence="8 9">KMM 3526</strain>
    </source>
</reference>
<evidence type="ECO:0000259" key="7">
    <source>
        <dbReference type="Pfam" id="PF00884"/>
    </source>
</evidence>
<name>A0A7X2ZSD7_9FLAO</name>
<dbReference type="InterPro" id="IPR017850">
    <property type="entry name" value="Alkaline_phosphatase_core_sf"/>
</dbReference>
<gene>
    <name evidence="8" type="ORF">D9O36_06750</name>
</gene>
<organism evidence="8 9">
    <name type="scientific">Zobellia amurskyensis</name>
    <dbReference type="NCBI Taxonomy" id="248905"/>
    <lineage>
        <taxon>Bacteria</taxon>
        <taxon>Pseudomonadati</taxon>
        <taxon>Bacteroidota</taxon>
        <taxon>Flavobacteriia</taxon>
        <taxon>Flavobacteriales</taxon>
        <taxon>Flavobacteriaceae</taxon>
        <taxon>Zobellia</taxon>
    </lineage>
</organism>
<keyword evidence="6" id="KW-0106">Calcium</keyword>
<keyword evidence="3" id="KW-0479">Metal-binding</keyword>
<dbReference type="CDD" id="cd16030">
    <property type="entry name" value="iduronate-2-sulfatase"/>
    <property type="match status" value="1"/>
</dbReference>
<evidence type="ECO:0000256" key="5">
    <source>
        <dbReference type="ARBA" id="ARBA00022801"/>
    </source>
</evidence>
<dbReference type="InterPro" id="IPR035874">
    <property type="entry name" value="IDS"/>
</dbReference>
<dbReference type="Pfam" id="PF00884">
    <property type="entry name" value="Sulfatase"/>
    <property type="match status" value="1"/>
</dbReference>
<dbReference type="Proteomes" id="UP000540519">
    <property type="component" value="Unassembled WGS sequence"/>
</dbReference>
<comment type="similarity">
    <text evidence="2">Belongs to the sulfatase family.</text>
</comment>
<evidence type="ECO:0000256" key="3">
    <source>
        <dbReference type="ARBA" id="ARBA00022723"/>
    </source>
</evidence>
<dbReference type="PANTHER" id="PTHR45953">
    <property type="entry name" value="IDURONATE 2-SULFATASE"/>
    <property type="match status" value="1"/>
</dbReference>
<dbReference type="GO" id="GO:0005737">
    <property type="term" value="C:cytoplasm"/>
    <property type="evidence" value="ECO:0007669"/>
    <property type="project" value="TreeGrafter"/>
</dbReference>
<protein>
    <submittedName>
        <fullName evidence="8">DUF4976 domain-containing protein</fullName>
    </submittedName>
</protein>
<keyword evidence="5" id="KW-0378">Hydrolase</keyword>
<evidence type="ECO:0000313" key="9">
    <source>
        <dbReference type="Proteomes" id="UP000540519"/>
    </source>
</evidence>
<comment type="caution">
    <text evidence="8">The sequence shown here is derived from an EMBL/GenBank/DDBJ whole genome shotgun (WGS) entry which is preliminary data.</text>
</comment>
<proteinExistence type="inferred from homology"/>
<dbReference type="SUPFAM" id="SSF53649">
    <property type="entry name" value="Alkaline phosphatase-like"/>
    <property type="match status" value="1"/>
</dbReference>
<comment type="cofactor">
    <cofactor evidence="1">
        <name>Ca(2+)</name>
        <dbReference type="ChEBI" id="CHEBI:29108"/>
    </cofactor>
</comment>
<accession>A0A7X2ZSD7</accession>
<keyword evidence="9" id="KW-1185">Reference proteome</keyword>
<evidence type="ECO:0000256" key="1">
    <source>
        <dbReference type="ARBA" id="ARBA00001913"/>
    </source>
</evidence>
<dbReference type="OrthoDB" id="9763552at2"/>
<evidence type="ECO:0000256" key="6">
    <source>
        <dbReference type="ARBA" id="ARBA00022837"/>
    </source>
</evidence>
<dbReference type="AlphaFoldDB" id="A0A7X2ZSD7"/>
<evidence type="ECO:0000256" key="2">
    <source>
        <dbReference type="ARBA" id="ARBA00008779"/>
    </source>
</evidence>
<dbReference type="GO" id="GO:0046872">
    <property type="term" value="F:metal ion binding"/>
    <property type="evidence" value="ECO:0007669"/>
    <property type="project" value="UniProtKB-KW"/>
</dbReference>
<dbReference type="Gene3D" id="3.40.720.10">
    <property type="entry name" value="Alkaline Phosphatase, subunit A"/>
    <property type="match status" value="1"/>
</dbReference>
<dbReference type="InterPro" id="IPR000917">
    <property type="entry name" value="Sulfatase_N"/>
</dbReference>
<sequence>MPFSKLNIRLLALLVFLPIFLSSQVKNDKKPNVLFIAVDDLTTSLASYGDPLAKTPNFDRLAKMGVQFNKAYCQIPLCNPSRASVMTGLRPDVIKVYDLDAHFRDEVPDVTTLPQLFKDQGYWVGRVGKLYHYNVPAAIGTNGHDDPASWHEVFNPKGRDKDEEHLITNAEPHRKISAALSWLRAEGEDSEQTDGMVTTEAIKQIEKHKEDPFFLGVGFFRPHTPYVAPKKYFDLYPIDSISLPYAPEDDRADIPFAALAHNCKVSHYGLPESVCLEAKQAYYATVSFIDAQVGLLLDALEENKLMDNTIVVLWSDHGYHLGEHQGIWQKRCLFEESSKAPLFIYAPGATGNGTKSDQVVEFIDIYPTVAKLCNLNPPNEQPGKNLMPLLSDPLLDWEGHAYTQVLRPGNGNPVMGRSVRTNKWRYTDWNEGKEGEELYDQIHDPKEFNNLESDPNYKKIKAELKKLLEENVSGQIPTAPFNPDRL</sequence>
<feature type="domain" description="Sulfatase N-terminal" evidence="7">
    <location>
        <begin position="31"/>
        <end position="373"/>
    </location>
</feature>
<keyword evidence="4" id="KW-0732">Signal</keyword>
<dbReference type="PANTHER" id="PTHR45953:SF1">
    <property type="entry name" value="IDURONATE 2-SULFATASE"/>
    <property type="match status" value="1"/>
</dbReference>
<evidence type="ECO:0000313" key="8">
    <source>
        <dbReference type="EMBL" id="MUH35531.1"/>
    </source>
</evidence>
<dbReference type="GO" id="GO:0004423">
    <property type="term" value="F:iduronate-2-sulfatase activity"/>
    <property type="evidence" value="ECO:0007669"/>
    <property type="project" value="InterPro"/>
</dbReference>
<dbReference type="RefSeq" id="WP_155599332.1">
    <property type="nucleotide sequence ID" value="NZ_RCNR01000009.1"/>
</dbReference>
<dbReference type="EMBL" id="RCNR01000009">
    <property type="protein sequence ID" value="MUH35531.1"/>
    <property type="molecule type" value="Genomic_DNA"/>
</dbReference>
<evidence type="ECO:0000256" key="4">
    <source>
        <dbReference type="ARBA" id="ARBA00022729"/>
    </source>
</evidence>